<reference evidence="2" key="1">
    <citation type="submission" date="2014-09" db="EMBL/GenBank/DDBJ databases">
        <authorList>
            <person name="Magalhaes I.L.F."/>
            <person name="Oliveira U."/>
            <person name="Santos F.R."/>
            <person name="Vidigal T.H.D.A."/>
            <person name="Brescovit A.D."/>
            <person name="Santos A.J."/>
        </authorList>
    </citation>
    <scope>NUCLEOTIDE SEQUENCE</scope>
    <source>
        <tissue evidence="2">Shoot tissue taken approximately 20 cm above the soil surface</tissue>
    </source>
</reference>
<accession>A0A0A8Z8V1</accession>
<protein>
    <submittedName>
        <fullName evidence="2">Uncharacterized protein</fullName>
    </submittedName>
</protein>
<dbReference type="EMBL" id="GBRH01264755">
    <property type="protein sequence ID" value="JAD33140.1"/>
    <property type="molecule type" value="Transcribed_RNA"/>
</dbReference>
<reference evidence="2" key="2">
    <citation type="journal article" date="2015" name="Data Brief">
        <title>Shoot transcriptome of the giant reed, Arundo donax.</title>
        <authorList>
            <person name="Barrero R.A."/>
            <person name="Guerrero F.D."/>
            <person name="Moolhuijzen P."/>
            <person name="Goolsby J.A."/>
            <person name="Tidwell J."/>
            <person name="Bellgard S.E."/>
            <person name="Bellgard M.I."/>
        </authorList>
    </citation>
    <scope>NUCLEOTIDE SEQUENCE</scope>
    <source>
        <tissue evidence="2">Shoot tissue taken approximately 20 cm above the soil surface</tissue>
    </source>
</reference>
<dbReference type="AlphaFoldDB" id="A0A0A8Z8V1"/>
<proteinExistence type="predicted"/>
<name>A0A0A8Z8V1_ARUDO</name>
<evidence type="ECO:0000313" key="2">
    <source>
        <dbReference type="EMBL" id="JAD33140.1"/>
    </source>
</evidence>
<feature type="region of interest" description="Disordered" evidence="1">
    <location>
        <begin position="1"/>
        <end position="24"/>
    </location>
</feature>
<organism evidence="2">
    <name type="scientific">Arundo donax</name>
    <name type="common">Giant reed</name>
    <name type="synonym">Donax arundinaceus</name>
    <dbReference type="NCBI Taxonomy" id="35708"/>
    <lineage>
        <taxon>Eukaryota</taxon>
        <taxon>Viridiplantae</taxon>
        <taxon>Streptophyta</taxon>
        <taxon>Embryophyta</taxon>
        <taxon>Tracheophyta</taxon>
        <taxon>Spermatophyta</taxon>
        <taxon>Magnoliopsida</taxon>
        <taxon>Liliopsida</taxon>
        <taxon>Poales</taxon>
        <taxon>Poaceae</taxon>
        <taxon>PACMAD clade</taxon>
        <taxon>Arundinoideae</taxon>
        <taxon>Arundineae</taxon>
        <taxon>Arundo</taxon>
    </lineage>
</organism>
<sequence>MSSGPLTARSRSKALMGWKRNQSS</sequence>
<evidence type="ECO:0000256" key="1">
    <source>
        <dbReference type="SAM" id="MobiDB-lite"/>
    </source>
</evidence>